<keyword evidence="3" id="KW-0804">Transcription</keyword>
<dbReference type="STRING" id="1886670.PTI45_01418"/>
<reference evidence="6 7" key="1">
    <citation type="submission" date="2016-08" db="EMBL/GenBank/DDBJ databases">
        <title>Genome sequencing of Paenibacillus sp. TI45-13ar, isolated from Korean traditional nuruk.</title>
        <authorList>
            <person name="Kim S.-J."/>
        </authorList>
    </citation>
    <scope>NUCLEOTIDE SEQUENCE [LARGE SCALE GENOMIC DNA]</scope>
    <source>
        <strain evidence="6 7">TI45-13ar</strain>
    </source>
</reference>
<dbReference type="RefSeq" id="WP_069326831.1">
    <property type="nucleotide sequence ID" value="NZ_MDER01000031.1"/>
</dbReference>
<keyword evidence="2 4" id="KW-0238">DNA-binding</keyword>
<dbReference type="PRINTS" id="PR00455">
    <property type="entry name" value="HTHTETR"/>
</dbReference>
<feature type="DNA-binding region" description="H-T-H motif" evidence="4">
    <location>
        <begin position="32"/>
        <end position="51"/>
    </location>
</feature>
<dbReference type="EMBL" id="MDER01000031">
    <property type="protein sequence ID" value="ODP29409.1"/>
    <property type="molecule type" value="Genomic_DNA"/>
</dbReference>
<dbReference type="GO" id="GO:0003677">
    <property type="term" value="F:DNA binding"/>
    <property type="evidence" value="ECO:0007669"/>
    <property type="project" value="UniProtKB-UniRule"/>
</dbReference>
<evidence type="ECO:0000313" key="7">
    <source>
        <dbReference type="Proteomes" id="UP000094578"/>
    </source>
</evidence>
<dbReference type="AlphaFoldDB" id="A0A1E3L6L4"/>
<dbReference type="SUPFAM" id="SSF48498">
    <property type="entry name" value="Tetracyclin repressor-like, C-terminal domain"/>
    <property type="match status" value="1"/>
</dbReference>
<protein>
    <submittedName>
        <fullName evidence="6">HTH-type transcriptional repressor KstR2</fullName>
    </submittedName>
</protein>
<evidence type="ECO:0000256" key="1">
    <source>
        <dbReference type="ARBA" id="ARBA00023015"/>
    </source>
</evidence>
<dbReference type="GO" id="GO:0003700">
    <property type="term" value="F:DNA-binding transcription factor activity"/>
    <property type="evidence" value="ECO:0007669"/>
    <property type="project" value="InterPro"/>
</dbReference>
<name>A0A1E3L6L4_9BACL</name>
<dbReference type="InterPro" id="IPR001647">
    <property type="entry name" value="HTH_TetR"/>
</dbReference>
<dbReference type="InterPro" id="IPR013571">
    <property type="entry name" value="Tscrpt_reg_QacR_C"/>
</dbReference>
<dbReference type="Pfam" id="PF00440">
    <property type="entry name" value="TetR_N"/>
    <property type="match status" value="1"/>
</dbReference>
<gene>
    <name evidence="6" type="ORF">PTI45_01418</name>
</gene>
<evidence type="ECO:0000256" key="4">
    <source>
        <dbReference type="PROSITE-ProRule" id="PRU00335"/>
    </source>
</evidence>
<dbReference type="Proteomes" id="UP000094578">
    <property type="component" value="Unassembled WGS sequence"/>
</dbReference>
<dbReference type="InterPro" id="IPR009057">
    <property type="entry name" value="Homeodomain-like_sf"/>
</dbReference>
<dbReference type="PANTHER" id="PTHR47506:SF6">
    <property type="entry name" value="HTH-TYPE TRANSCRIPTIONAL REPRESSOR NEMR"/>
    <property type="match status" value="1"/>
</dbReference>
<organism evidence="6 7">
    <name type="scientific">Paenibacillus nuruki</name>
    <dbReference type="NCBI Taxonomy" id="1886670"/>
    <lineage>
        <taxon>Bacteria</taxon>
        <taxon>Bacillati</taxon>
        <taxon>Bacillota</taxon>
        <taxon>Bacilli</taxon>
        <taxon>Bacillales</taxon>
        <taxon>Paenibacillaceae</taxon>
        <taxon>Paenibacillus</taxon>
    </lineage>
</organism>
<evidence type="ECO:0000313" key="6">
    <source>
        <dbReference type="EMBL" id="ODP29409.1"/>
    </source>
</evidence>
<accession>A0A1E3L6L4</accession>
<dbReference type="Gene3D" id="1.10.357.10">
    <property type="entry name" value="Tetracycline Repressor, domain 2"/>
    <property type="match status" value="1"/>
</dbReference>
<dbReference type="GO" id="GO:0045892">
    <property type="term" value="P:negative regulation of DNA-templated transcription"/>
    <property type="evidence" value="ECO:0007669"/>
    <property type="project" value="InterPro"/>
</dbReference>
<feature type="domain" description="HTH tetR-type" evidence="5">
    <location>
        <begin position="9"/>
        <end position="69"/>
    </location>
</feature>
<proteinExistence type="predicted"/>
<evidence type="ECO:0000256" key="2">
    <source>
        <dbReference type="ARBA" id="ARBA00023125"/>
    </source>
</evidence>
<dbReference type="SUPFAM" id="SSF46689">
    <property type="entry name" value="Homeodomain-like"/>
    <property type="match status" value="1"/>
</dbReference>
<dbReference type="InterPro" id="IPR023772">
    <property type="entry name" value="DNA-bd_HTH_TetR-type_CS"/>
</dbReference>
<dbReference type="PROSITE" id="PS01081">
    <property type="entry name" value="HTH_TETR_1"/>
    <property type="match status" value="1"/>
</dbReference>
<evidence type="ECO:0000256" key="3">
    <source>
        <dbReference type="ARBA" id="ARBA00023163"/>
    </source>
</evidence>
<dbReference type="PATRIC" id="fig|1886670.3.peg.1443"/>
<dbReference type="PROSITE" id="PS50977">
    <property type="entry name" value="HTH_TETR_2"/>
    <property type="match status" value="1"/>
</dbReference>
<dbReference type="PANTHER" id="PTHR47506">
    <property type="entry name" value="TRANSCRIPTIONAL REGULATORY PROTEIN"/>
    <property type="match status" value="1"/>
</dbReference>
<sequence>MNKKQLQTEQTKKRMLDAARALFVQKGFKATSIEDIVAATGSSKGNIYYHFKSKEGLFLYLLDEWNRDWEEKWQEKEHLYPTTVQKIYGLAEHLVRDDLSHPLTKAADEFFNSDEKDNDVEERVSTMMASHLSFNQQLIQQGIDSGEFKANDAAKLAIIMESLIIGLGQMSRQASIEEALNVYELAVTVMLYGIASPMTS</sequence>
<keyword evidence="1" id="KW-0805">Transcription regulation</keyword>
<dbReference type="Gene3D" id="1.10.10.60">
    <property type="entry name" value="Homeodomain-like"/>
    <property type="match status" value="1"/>
</dbReference>
<comment type="caution">
    <text evidence="6">The sequence shown here is derived from an EMBL/GenBank/DDBJ whole genome shotgun (WGS) entry which is preliminary data.</text>
</comment>
<dbReference type="Pfam" id="PF08360">
    <property type="entry name" value="TetR_C_5"/>
    <property type="match status" value="1"/>
</dbReference>
<evidence type="ECO:0000259" key="5">
    <source>
        <dbReference type="PROSITE" id="PS50977"/>
    </source>
</evidence>
<keyword evidence="7" id="KW-1185">Reference proteome</keyword>
<dbReference type="InterPro" id="IPR036271">
    <property type="entry name" value="Tet_transcr_reg_TetR-rel_C_sf"/>
</dbReference>